<dbReference type="AlphaFoldDB" id="A0AAN5D3N3"/>
<comment type="similarity">
    <text evidence="1">Belongs to the importin alpha family.</text>
</comment>
<reference evidence="6" key="1">
    <citation type="submission" date="2022-10" db="EMBL/GenBank/DDBJ databases">
        <title>Genome assembly of Pristionchus species.</title>
        <authorList>
            <person name="Yoshida K."/>
            <person name="Sommer R.J."/>
        </authorList>
    </citation>
    <scope>NUCLEOTIDE SEQUENCE [LARGE SCALE GENOMIC DNA]</scope>
    <source>
        <strain evidence="6">RS5460</strain>
    </source>
</reference>
<dbReference type="InterPro" id="IPR011989">
    <property type="entry name" value="ARM-like"/>
</dbReference>
<dbReference type="InterPro" id="IPR000225">
    <property type="entry name" value="Armadillo"/>
</dbReference>
<keyword evidence="2" id="KW-0813">Transport</keyword>
<dbReference type="EMBL" id="BTRK01000005">
    <property type="protein sequence ID" value="GMR56241.1"/>
    <property type="molecule type" value="Genomic_DNA"/>
</dbReference>
<keyword evidence="6" id="KW-1185">Reference proteome</keyword>
<dbReference type="InterPro" id="IPR016024">
    <property type="entry name" value="ARM-type_fold"/>
</dbReference>
<feature type="compositionally biased region" description="Basic residues" evidence="4">
    <location>
        <begin position="272"/>
        <end position="282"/>
    </location>
</feature>
<dbReference type="PANTHER" id="PTHR23316">
    <property type="entry name" value="IMPORTIN ALPHA"/>
    <property type="match status" value="1"/>
</dbReference>
<keyword evidence="3" id="KW-0653">Protein transport</keyword>
<dbReference type="SMART" id="SM00185">
    <property type="entry name" value="ARM"/>
    <property type="match status" value="4"/>
</dbReference>
<dbReference type="Gene3D" id="1.25.10.10">
    <property type="entry name" value="Leucine-rich Repeat Variant"/>
    <property type="match status" value="1"/>
</dbReference>
<gene>
    <name evidence="5" type="ORF">PMAYCL1PPCAC_26436</name>
</gene>
<dbReference type="SUPFAM" id="SSF48371">
    <property type="entry name" value="ARM repeat"/>
    <property type="match status" value="1"/>
</dbReference>
<evidence type="ECO:0000313" key="6">
    <source>
        <dbReference type="Proteomes" id="UP001328107"/>
    </source>
</evidence>
<sequence>MVRSLFQLLQFQDHEVCKFAIVALVHVTYKSDNIIAQRKLVHDSGILPLVFKLLDDDDDELVEDALTVLLNIAAGDDALMQSVIDLGTLRVLPEIMENKANYPWVIKNCCWLIKNLMAGTKDHIQEIISNGLLPKIVKIMQTGDSGCQKQCCWALHNLLHKGTKTQILALVDQKPMPALSAVLTHTDLNECIDNALDVINELLSTVNGKKLTTLKHEMKTTGVHGHLKKLRENTNEEVRNLANKILSEYFAENDEEETNEKLRGKEDDKAKKMVQKRKRACQ</sequence>
<organism evidence="5 6">
    <name type="scientific">Pristionchus mayeri</name>
    <dbReference type="NCBI Taxonomy" id="1317129"/>
    <lineage>
        <taxon>Eukaryota</taxon>
        <taxon>Metazoa</taxon>
        <taxon>Ecdysozoa</taxon>
        <taxon>Nematoda</taxon>
        <taxon>Chromadorea</taxon>
        <taxon>Rhabditida</taxon>
        <taxon>Rhabditina</taxon>
        <taxon>Diplogasteromorpha</taxon>
        <taxon>Diplogasteroidea</taxon>
        <taxon>Neodiplogasteridae</taxon>
        <taxon>Pristionchus</taxon>
    </lineage>
</organism>
<name>A0AAN5D3N3_9BILA</name>
<evidence type="ECO:0000256" key="2">
    <source>
        <dbReference type="ARBA" id="ARBA00022448"/>
    </source>
</evidence>
<protein>
    <submittedName>
        <fullName evidence="5">Uncharacterized protein</fullName>
    </submittedName>
</protein>
<evidence type="ECO:0000256" key="1">
    <source>
        <dbReference type="ARBA" id="ARBA00010394"/>
    </source>
</evidence>
<proteinExistence type="inferred from homology"/>
<feature type="compositionally biased region" description="Basic and acidic residues" evidence="4">
    <location>
        <begin position="259"/>
        <end position="271"/>
    </location>
</feature>
<evidence type="ECO:0000256" key="3">
    <source>
        <dbReference type="ARBA" id="ARBA00022927"/>
    </source>
</evidence>
<evidence type="ECO:0000256" key="4">
    <source>
        <dbReference type="SAM" id="MobiDB-lite"/>
    </source>
</evidence>
<feature type="region of interest" description="Disordered" evidence="4">
    <location>
        <begin position="253"/>
        <end position="282"/>
    </location>
</feature>
<dbReference type="Proteomes" id="UP001328107">
    <property type="component" value="Unassembled WGS sequence"/>
</dbReference>
<comment type="caution">
    <text evidence="5">The sequence shown here is derived from an EMBL/GenBank/DDBJ whole genome shotgun (WGS) entry which is preliminary data.</text>
</comment>
<dbReference type="Pfam" id="PF00514">
    <property type="entry name" value="Arm"/>
    <property type="match status" value="1"/>
</dbReference>
<accession>A0AAN5D3N3</accession>
<evidence type="ECO:0000313" key="5">
    <source>
        <dbReference type="EMBL" id="GMR56241.1"/>
    </source>
</evidence>
<dbReference type="GO" id="GO:0015031">
    <property type="term" value="P:protein transport"/>
    <property type="evidence" value="ECO:0007669"/>
    <property type="project" value="UniProtKB-KW"/>
</dbReference>